<sequence length="214" mass="25130">MKIGILTILFLVFFSCKDVTERKSNESNSDRFELVPEPDKAEKEKYLKNQNLISLLENPIELQKFKKSKDRNYTTTGVSNGTDYYFEPKIKDSIFYTYNYPIENFTDSKRIDQIVVFKHGKNKHTYEDETEILIELRIFNKDLDLGKANLIGLTKTELESEFGVDYLNFENGIAYSNKNRILILELENSKVKSYRYIKLNTEKVDKDLIGEIMK</sequence>
<name>A0A420DB71_9FLAO</name>
<reference evidence="1 2" key="1">
    <citation type="submission" date="2018-09" db="EMBL/GenBank/DDBJ databases">
        <title>Genomic Encyclopedia of Archaeal and Bacterial Type Strains, Phase II (KMG-II): from individual species to whole genera.</title>
        <authorList>
            <person name="Goeker M."/>
        </authorList>
    </citation>
    <scope>NUCLEOTIDE SEQUENCE [LARGE SCALE GENOMIC DNA]</scope>
    <source>
        <strain evidence="1 2">DSM 26283</strain>
    </source>
</reference>
<proteinExistence type="predicted"/>
<dbReference type="Proteomes" id="UP000284892">
    <property type="component" value="Unassembled WGS sequence"/>
</dbReference>
<dbReference type="AlphaFoldDB" id="A0A420DB71"/>
<dbReference type="OrthoDB" id="1420828at2"/>
<dbReference type="PROSITE" id="PS51257">
    <property type="entry name" value="PROKAR_LIPOPROTEIN"/>
    <property type="match status" value="1"/>
</dbReference>
<accession>A0A420DB71</accession>
<evidence type="ECO:0000313" key="1">
    <source>
        <dbReference type="EMBL" id="RKE88443.1"/>
    </source>
</evidence>
<organism evidence="1 2">
    <name type="scientific">Ichthyenterobacterium magnum</name>
    <dbReference type="NCBI Taxonomy" id="1230530"/>
    <lineage>
        <taxon>Bacteria</taxon>
        <taxon>Pseudomonadati</taxon>
        <taxon>Bacteroidota</taxon>
        <taxon>Flavobacteriia</taxon>
        <taxon>Flavobacteriales</taxon>
        <taxon>Flavobacteriaceae</taxon>
        <taxon>Ichthyenterobacterium</taxon>
    </lineage>
</organism>
<gene>
    <name evidence="1" type="ORF">BXY80_2806</name>
</gene>
<dbReference type="RefSeq" id="WP_120202941.1">
    <property type="nucleotide sequence ID" value="NZ_RAQJ01000012.1"/>
</dbReference>
<evidence type="ECO:0000313" key="2">
    <source>
        <dbReference type="Proteomes" id="UP000284892"/>
    </source>
</evidence>
<protein>
    <submittedName>
        <fullName evidence="1">Uncharacterized protein</fullName>
    </submittedName>
</protein>
<dbReference type="EMBL" id="RAQJ01000012">
    <property type="protein sequence ID" value="RKE88443.1"/>
    <property type="molecule type" value="Genomic_DNA"/>
</dbReference>
<keyword evidence="2" id="KW-1185">Reference proteome</keyword>
<comment type="caution">
    <text evidence="1">The sequence shown here is derived from an EMBL/GenBank/DDBJ whole genome shotgun (WGS) entry which is preliminary data.</text>
</comment>